<dbReference type="GO" id="GO:0003676">
    <property type="term" value="F:nucleic acid binding"/>
    <property type="evidence" value="ECO:0007669"/>
    <property type="project" value="InterPro"/>
</dbReference>
<organism evidence="1 2">
    <name type="scientific">Euphydryas editha</name>
    <name type="common">Edith's checkerspot</name>
    <dbReference type="NCBI Taxonomy" id="104508"/>
    <lineage>
        <taxon>Eukaryota</taxon>
        <taxon>Metazoa</taxon>
        <taxon>Ecdysozoa</taxon>
        <taxon>Arthropoda</taxon>
        <taxon>Hexapoda</taxon>
        <taxon>Insecta</taxon>
        <taxon>Pterygota</taxon>
        <taxon>Neoptera</taxon>
        <taxon>Endopterygota</taxon>
        <taxon>Lepidoptera</taxon>
        <taxon>Glossata</taxon>
        <taxon>Ditrysia</taxon>
        <taxon>Papilionoidea</taxon>
        <taxon>Nymphalidae</taxon>
        <taxon>Nymphalinae</taxon>
        <taxon>Euphydryas</taxon>
    </lineage>
</organism>
<dbReference type="AlphaFoldDB" id="A0AAU9TU75"/>
<name>A0AAU9TU75_EUPED</name>
<dbReference type="InterPro" id="IPR036397">
    <property type="entry name" value="RNaseH_sf"/>
</dbReference>
<keyword evidence="2" id="KW-1185">Reference proteome</keyword>
<dbReference type="Gene3D" id="3.30.420.10">
    <property type="entry name" value="Ribonuclease H-like superfamily/Ribonuclease H"/>
    <property type="match status" value="1"/>
</dbReference>
<dbReference type="PANTHER" id="PTHR47326:SF1">
    <property type="entry name" value="HTH PSQ-TYPE DOMAIN-CONTAINING PROTEIN"/>
    <property type="match status" value="1"/>
</dbReference>
<accession>A0AAU9TU75</accession>
<sequence>MSVCTTQEYANMHLIYGECRDMWFQQDDCSSHYARSVRKYLNEEYPNRWIERSGTISWPARSSNLNPLDFFYWGAVKEKVYLKSMKNVAELRQRLTEAAEFVNNGRFTRLITRSILRRCRTCIASERRQFEHLL</sequence>
<dbReference type="PANTHER" id="PTHR47326">
    <property type="entry name" value="TRANSPOSABLE ELEMENT TC3 TRANSPOSASE-LIKE PROTEIN"/>
    <property type="match status" value="1"/>
</dbReference>
<evidence type="ECO:0008006" key="3">
    <source>
        <dbReference type="Google" id="ProtNLM"/>
    </source>
</evidence>
<gene>
    <name evidence="1" type="ORF">EEDITHA_LOCUS7061</name>
</gene>
<dbReference type="EMBL" id="CAKOGL010000010">
    <property type="protein sequence ID" value="CAH2091174.1"/>
    <property type="molecule type" value="Genomic_DNA"/>
</dbReference>
<comment type="caution">
    <text evidence="1">The sequence shown here is derived from an EMBL/GenBank/DDBJ whole genome shotgun (WGS) entry which is preliminary data.</text>
</comment>
<reference evidence="1" key="1">
    <citation type="submission" date="2022-03" db="EMBL/GenBank/DDBJ databases">
        <authorList>
            <person name="Tunstrom K."/>
        </authorList>
    </citation>
    <scope>NUCLEOTIDE SEQUENCE</scope>
</reference>
<proteinExistence type="predicted"/>
<dbReference type="Proteomes" id="UP001153954">
    <property type="component" value="Unassembled WGS sequence"/>
</dbReference>
<evidence type="ECO:0000313" key="1">
    <source>
        <dbReference type="EMBL" id="CAH2091174.1"/>
    </source>
</evidence>
<protein>
    <recommendedName>
        <fullName evidence="3">Transposable element Tc3 transposase</fullName>
    </recommendedName>
</protein>
<evidence type="ECO:0000313" key="2">
    <source>
        <dbReference type="Proteomes" id="UP001153954"/>
    </source>
</evidence>